<name>A0A059EZ21_9MICR</name>
<dbReference type="EC" id="2.7.11.1" evidence="1"/>
<evidence type="ECO:0000256" key="3">
    <source>
        <dbReference type="ARBA" id="ARBA00022741"/>
    </source>
</evidence>
<dbReference type="HOGENOM" id="CLU_000288_59_8_1"/>
<evidence type="ECO:0000313" key="8">
    <source>
        <dbReference type="Proteomes" id="UP000030655"/>
    </source>
</evidence>
<dbReference type="SMART" id="SM00220">
    <property type="entry name" value="S_TKc"/>
    <property type="match status" value="1"/>
</dbReference>
<dbReference type="GO" id="GO:0000407">
    <property type="term" value="C:phagophore assembly site"/>
    <property type="evidence" value="ECO:0007669"/>
    <property type="project" value="TreeGrafter"/>
</dbReference>
<keyword evidence="4 7" id="KW-0418">Kinase</keyword>
<dbReference type="EMBL" id="KK365200">
    <property type="protein sequence ID" value="KCZ80155.1"/>
    <property type="molecule type" value="Genomic_DNA"/>
</dbReference>
<dbReference type="Gene3D" id="1.10.510.10">
    <property type="entry name" value="Transferase(Phosphotransferase) domain 1"/>
    <property type="match status" value="1"/>
</dbReference>
<dbReference type="VEuPathDB" id="MicrosporidiaDB:H312_02457"/>
<sequence>MKYKLTKKLSDKIHISEYKKKFYIIKNIKLEMNANKIIRIHNLIDSHVNINKLVDFSTDYFVFNYHKYTLLEFIELGVGMDKNLAQYFFKQMVDAIDFIHSKGICHRDLKPDNILIGNSYQLYLSDFDSATLIYAKCVKCLNENSLKFCSCINKEKRILKSLVGSYEYMSPEQFQCCYAGDTSDIWSLGIILLFCLTGTISWNTPHASDPNYQAYEQLKYHNYSPFNRLEFLTLKFVKNLLCINEKERITISKIKENEFYNIKFSIDELNSANKTIYNTQPNIVLSSKALNSFNIKNSFVSSQPIEKSIKRIYIPVNKRNLIKKMSEEYNLKEVSKNELHWNDLVKIKINVINEMCCVTFKKLKGSLEEYETVINEFISELKH</sequence>
<protein>
    <recommendedName>
        <fullName evidence="1">non-specific serine/threonine protein kinase</fullName>
        <ecNumber evidence="1">2.7.11.1</ecNumber>
    </recommendedName>
</protein>
<dbReference type="STRING" id="1288291.A0A059EZ21"/>
<dbReference type="GO" id="GO:0004674">
    <property type="term" value="F:protein serine/threonine kinase activity"/>
    <property type="evidence" value="ECO:0007669"/>
    <property type="project" value="UniProtKB-EC"/>
</dbReference>
<keyword evidence="3" id="KW-0547">Nucleotide-binding</keyword>
<gene>
    <name evidence="7" type="ORF">H312_02457</name>
</gene>
<dbReference type="InterPro" id="IPR045269">
    <property type="entry name" value="Atg1-like"/>
</dbReference>
<dbReference type="GO" id="GO:0005776">
    <property type="term" value="C:autophagosome"/>
    <property type="evidence" value="ECO:0007669"/>
    <property type="project" value="TreeGrafter"/>
</dbReference>
<accession>A0A059EZ21</accession>
<reference evidence="7 8" key="2">
    <citation type="submission" date="2014-03" db="EMBL/GenBank/DDBJ databases">
        <title>The Genome Sequence of Anncaliia algerae insect isolate PRA339.</title>
        <authorList>
            <consortium name="The Broad Institute Genome Sequencing Platform"/>
            <consortium name="The Broad Institute Genome Sequencing Center for Infectious Disease"/>
            <person name="Cuomo C."/>
            <person name="Becnel J."/>
            <person name="Sanscrainte N."/>
            <person name="Walker B."/>
            <person name="Young S.K."/>
            <person name="Zeng Q."/>
            <person name="Gargeya S."/>
            <person name="Fitzgerald M."/>
            <person name="Haas B."/>
            <person name="Abouelleil A."/>
            <person name="Alvarado L."/>
            <person name="Arachchi H.M."/>
            <person name="Berlin A.M."/>
            <person name="Chapman S.B."/>
            <person name="Dewar J."/>
            <person name="Goldberg J."/>
            <person name="Griggs A."/>
            <person name="Gujja S."/>
            <person name="Hansen M."/>
            <person name="Howarth C."/>
            <person name="Imamovic A."/>
            <person name="Larimer J."/>
            <person name="McCowan C."/>
            <person name="Murphy C."/>
            <person name="Neiman D."/>
            <person name="Pearson M."/>
            <person name="Priest M."/>
            <person name="Roberts A."/>
            <person name="Saif S."/>
            <person name="Shea T."/>
            <person name="Sisk P."/>
            <person name="Sykes S."/>
            <person name="Wortman J."/>
            <person name="Nusbaum C."/>
            <person name="Birren B."/>
        </authorList>
    </citation>
    <scope>NUCLEOTIDE SEQUENCE [LARGE SCALE GENOMIC DNA]</scope>
    <source>
        <strain evidence="7 8">PRA339</strain>
    </source>
</reference>
<dbReference type="PANTHER" id="PTHR24348">
    <property type="entry name" value="SERINE/THREONINE-PROTEIN KINASE UNC-51-RELATED"/>
    <property type="match status" value="1"/>
</dbReference>
<dbReference type="SUPFAM" id="SSF56112">
    <property type="entry name" value="Protein kinase-like (PK-like)"/>
    <property type="match status" value="1"/>
</dbReference>
<dbReference type="InterPro" id="IPR000719">
    <property type="entry name" value="Prot_kinase_dom"/>
</dbReference>
<dbReference type="InterPro" id="IPR011009">
    <property type="entry name" value="Kinase-like_dom_sf"/>
</dbReference>
<dbReference type="GO" id="GO:0016020">
    <property type="term" value="C:membrane"/>
    <property type="evidence" value="ECO:0007669"/>
    <property type="project" value="TreeGrafter"/>
</dbReference>
<dbReference type="PANTHER" id="PTHR24348:SF22">
    <property type="entry name" value="NON-SPECIFIC SERINE_THREONINE PROTEIN KINASE"/>
    <property type="match status" value="1"/>
</dbReference>
<dbReference type="InterPro" id="IPR008271">
    <property type="entry name" value="Ser/Thr_kinase_AS"/>
</dbReference>
<reference evidence="8" key="1">
    <citation type="submission" date="2013-02" db="EMBL/GenBank/DDBJ databases">
        <authorList>
            <consortium name="The Broad Institute Genome Sequencing Platform"/>
            <person name="Cuomo C."/>
            <person name="Becnel J."/>
            <person name="Sanscrainte N."/>
            <person name="Walker B."/>
            <person name="Young S.K."/>
            <person name="Zeng Q."/>
            <person name="Gargeya S."/>
            <person name="Fitzgerald M."/>
            <person name="Haas B."/>
            <person name="Abouelleil A."/>
            <person name="Alvarado L."/>
            <person name="Arachchi H.M."/>
            <person name="Berlin A.M."/>
            <person name="Chapman S.B."/>
            <person name="Dewar J."/>
            <person name="Goldberg J."/>
            <person name="Griggs A."/>
            <person name="Gujja S."/>
            <person name="Hansen M."/>
            <person name="Howarth C."/>
            <person name="Imamovic A."/>
            <person name="Larimer J."/>
            <person name="McCowan C."/>
            <person name="Murphy C."/>
            <person name="Neiman D."/>
            <person name="Pearson M."/>
            <person name="Priest M."/>
            <person name="Roberts A."/>
            <person name="Saif S."/>
            <person name="Shea T."/>
            <person name="Sisk P."/>
            <person name="Sykes S."/>
            <person name="Wortman J."/>
            <person name="Nusbaum C."/>
            <person name="Birren B."/>
        </authorList>
    </citation>
    <scope>NUCLEOTIDE SEQUENCE [LARGE SCALE GENOMIC DNA]</scope>
    <source>
        <strain evidence="8">PRA339</strain>
    </source>
</reference>
<dbReference type="Proteomes" id="UP000030655">
    <property type="component" value="Unassembled WGS sequence"/>
</dbReference>
<dbReference type="GO" id="GO:0010506">
    <property type="term" value="P:regulation of autophagy"/>
    <property type="evidence" value="ECO:0007669"/>
    <property type="project" value="InterPro"/>
</dbReference>
<evidence type="ECO:0000256" key="5">
    <source>
        <dbReference type="ARBA" id="ARBA00022840"/>
    </source>
</evidence>
<evidence type="ECO:0000256" key="2">
    <source>
        <dbReference type="ARBA" id="ARBA00022679"/>
    </source>
</evidence>
<dbReference type="PROSITE" id="PS50011">
    <property type="entry name" value="PROTEIN_KINASE_DOM"/>
    <property type="match status" value="1"/>
</dbReference>
<dbReference type="GO" id="GO:0005829">
    <property type="term" value="C:cytosol"/>
    <property type="evidence" value="ECO:0007669"/>
    <property type="project" value="TreeGrafter"/>
</dbReference>
<organism evidence="7 8">
    <name type="scientific">Anncaliia algerae PRA339</name>
    <dbReference type="NCBI Taxonomy" id="1288291"/>
    <lineage>
        <taxon>Eukaryota</taxon>
        <taxon>Fungi</taxon>
        <taxon>Fungi incertae sedis</taxon>
        <taxon>Microsporidia</taxon>
        <taxon>Tubulinosematoidea</taxon>
        <taxon>Tubulinosematidae</taxon>
        <taxon>Anncaliia</taxon>
    </lineage>
</organism>
<evidence type="ECO:0000256" key="1">
    <source>
        <dbReference type="ARBA" id="ARBA00012513"/>
    </source>
</evidence>
<feature type="domain" description="Protein kinase" evidence="6">
    <location>
        <begin position="1"/>
        <end position="260"/>
    </location>
</feature>
<dbReference type="OrthoDB" id="539158at2759"/>
<dbReference type="GO" id="GO:0000045">
    <property type="term" value="P:autophagosome assembly"/>
    <property type="evidence" value="ECO:0007669"/>
    <property type="project" value="TreeGrafter"/>
</dbReference>
<dbReference type="AlphaFoldDB" id="A0A059EZ21"/>
<dbReference type="Pfam" id="PF00069">
    <property type="entry name" value="Pkinase"/>
    <property type="match status" value="1"/>
</dbReference>
<keyword evidence="2" id="KW-0808">Transferase</keyword>
<evidence type="ECO:0000256" key="4">
    <source>
        <dbReference type="ARBA" id="ARBA00022777"/>
    </source>
</evidence>
<keyword evidence="8" id="KW-1185">Reference proteome</keyword>
<keyword evidence="5" id="KW-0067">ATP-binding</keyword>
<dbReference type="PROSITE" id="PS00108">
    <property type="entry name" value="PROTEIN_KINASE_ST"/>
    <property type="match status" value="1"/>
</dbReference>
<proteinExistence type="predicted"/>
<dbReference type="GO" id="GO:0005524">
    <property type="term" value="F:ATP binding"/>
    <property type="evidence" value="ECO:0007669"/>
    <property type="project" value="UniProtKB-KW"/>
</dbReference>
<evidence type="ECO:0000313" key="7">
    <source>
        <dbReference type="EMBL" id="KCZ80155.1"/>
    </source>
</evidence>
<evidence type="ECO:0000259" key="6">
    <source>
        <dbReference type="PROSITE" id="PS50011"/>
    </source>
</evidence>